<dbReference type="AlphaFoldDB" id="A0A3B0YBP2"/>
<dbReference type="InterPro" id="IPR010384">
    <property type="entry name" value="MtfA_fam"/>
</dbReference>
<dbReference type="Pfam" id="PF06167">
    <property type="entry name" value="Peptidase_M90"/>
    <property type="match status" value="1"/>
</dbReference>
<dbReference type="Gene3D" id="3.40.390.10">
    <property type="entry name" value="Collagenase (Catalytic Domain)"/>
    <property type="match status" value="1"/>
</dbReference>
<dbReference type="CDD" id="cd20169">
    <property type="entry name" value="Peptidase_M90_mtfA"/>
    <property type="match status" value="1"/>
</dbReference>
<dbReference type="Gene3D" id="1.10.472.150">
    <property type="entry name" value="Glucose-regulated metallo-peptidase M90, N-terminal domain"/>
    <property type="match status" value="1"/>
</dbReference>
<protein>
    <submittedName>
        <fullName evidence="1">Inner membrane protein</fullName>
    </submittedName>
</protein>
<name>A0A3B0YBP2_9ZZZZ</name>
<dbReference type="PANTHER" id="PTHR30164">
    <property type="entry name" value="MTFA PEPTIDASE"/>
    <property type="match status" value="1"/>
</dbReference>
<evidence type="ECO:0000313" key="1">
    <source>
        <dbReference type="EMBL" id="VAW74230.1"/>
    </source>
</evidence>
<gene>
    <name evidence="1" type="ORF">MNBD_GAMMA15-1122</name>
</gene>
<dbReference type="PANTHER" id="PTHR30164:SF2">
    <property type="entry name" value="PROTEIN MTFA"/>
    <property type="match status" value="1"/>
</dbReference>
<dbReference type="InterPro" id="IPR042252">
    <property type="entry name" value="MtfA_N"/>
</dbReference>
<dbReference type="FunFam" id="3.40.390.10:FF:000012">
    <property type="entry name" value="Protein MtfA"/>
    <property type="match status" value="1"/>
</dbReference>
<reference evidence="1" key="1">
    <citation type="submission" date="2018-06" db="EMBL/GenBank/DDBJ databases">
        <authorList>
            <person name="Zhirakovskaya E."/>
        </authorList>
    </citation>
    <scope>NUCLEOTIDE SEQUENCE</scope>
</reference>
<organism evidence="1">
    <name type="scientific">hydrothermal vent metagenome</name>
    <dbReference type="NCBI Taxonomy" id="652676"/>
    <lineage>
        <taxon>unclassified sequences</taxon>
        <taxon>metagenomes</taxon>
        <taxon>ecological metagenomes</taxon>
    </lineage>
</organism>
<dbReference type="EMBL" id="UOFN01000029">
    <property type="protein sequence ID" value="VAW74230.1"/>
    <property type="molecule type" value="Genomic_DNA"/>
</dbReference>
<dbReference type="GO" id="GO:0008237">
    <property type="term" value="F:metallopeptidase activity"/>
    <property type="evidence" value="ECO:0007669"/>
    <property type="project" value="InterPro"/>
</dbReference>
<sequence length="264" mass="30047">MNILKWLGQLRTRYILKRHPISRDVWKTVMRKADLLHDLNAVEEASLCDLATLMLYKKAISGAHQFQVTDEMAVTIAAQAALPILELGLDYYSGWVEIILYPGAFRVNHEGVDQNGLVSSESRVLSGEAWQRGPIILSWDEIEQDLGSPHPGHNVVVHEFAHKLDMLNGRANGMPPLHPSMEIEQWTQALSTAFEILQHKVAHQFPTRINAYAATTPAEYFAVISEYFFTAPDVLELHCAEVYQQLTKFYRQDPLSRRKQERVA</sequence>
<proteinExistence type="predicted"/>
<accession>A0A3B0YBP2</accession>
<dbReference type="GO" id="GO:0005829">
    <property type="term" value="C:cytosol"/>
    <property type="evidence" value="ECO:0007669"/>
    <property type="project" value="TreeGrafter"/>
</dbReference>
<dbReference type="InterPro" id="IPR024079">
    <property type="entry name" value="MetalloPept_cat_dom_sf"/>
</dbReference>
<dbReference type="GO" id="GO:0004177">
    <property type="term" value="F:aminopeptidase activity"/>
    <property type="evidence" value="ECO:0007669"/>
    <property type="project" value="TreeGrafter"/>
</dbReference>
<dbReference type="SUPFAM" id="SSF55486">
    <property type="entry name" value="Metalloproteases ('zincins'), catalytic domain"/>
    <property type="match status" value="1"/>
</dbReference>